<gene>
    <name evidence="3" type="ORF">DNG_07929</name>
</gene>
<keyword evidence="1" id="KW-0472">Membrane</keyword>
<dbReference type="EMBL" id="ONZQ02000012">
    <property type="protein sequence ID" value="SPO05242.1"/>
    <property type="molecule type" value="Genomic_DNA"/>
</dbReference>
<feature type="transmembrane region" description="Helical" evidence="1">
    <location>
        <begin position="554"/>
        <end position="573"/>
    </location>
</feature>
<feature type="chain" id="PRO_5042199812" evidence="2">
    <location>
        <begin position="23"/>
        <end position="599"/>
    </location>
</feature>
<organism evidence="3 4">
    <name type="scientific">Cephalotrichum gorgonifer</name>
    <dbReference type="NCBI Taxonomy" id="2041049"/>
    <lineage>
        <taxon>Eukaryota</taxon>
        <taxon>Fungi</taxon>
        <taxon>Dikarya</taxon>
        <taxon>Ascomycota</taxon>
        <taxon>Pezizomycotina</taxon>
        <taxon>Sordariomycetes</taxon>
        <taxon>Hypocreomycetidae</taxon>
        <taxon>Microascales</taxon>
        <taxon>Microascaceae</taxon>
        <taxon>Cephalotrichum</taxon>
    </lineage>
</organism>
<keyword evidence="1" id="KW-1133">Transmembrane helix</keyword>
<evidence type="ECO:0000313" key="3">
    <source>
        <dbReference type="EMBL" id="SPO05242.1"/>
    </source>
</evidence>
<feature type="transmembrane region" description="Helical" evidence="1">
    <location>
        <begin position="414"/>
        <end position="436"/>
    </location>
</feature>
<evidence type="ECO:0000313" key="4">
    <source>
        <dbReference type="Proteomes" id="UP001187682"/>
    </source>
</evidence>
<dbReference type="AlphaFoldDB" id="A0AAE8N3D9"/>
<keyword evidence="2" id="KW-0732">Signal</keyword>
<feature type="transmembrane region" description="Helical" evidence="1">
    <location>
        <begin position="130"/>
        <end position="147"/>
    </location>
</feature>
<feature type="transmembrane region" description="Helical" evidence="1">
    <location>
        <begin position="153"/>
        <end position="176"/>
    </location>
</feature>
<proteinExistence type="predicted"/>
<accession>A0AAE8N3D9</accession>
<feature type="signal peptide" evidence="2">
    <location>
        <begin position="1"/>
        <end position="22"/>
    </location>
</feature>
<reference evidence="3" key="1">
    <citation type="submission" date="2018-03" db="EMBL/GenBank/DDBJ databases">
        <authorList>
            <person name="Guldener U."/>
        </authorList>
    </citation>
    <scope>NUCLEOTIDE SEQUENCE</scope>
</reference>
<feature type="transmembrane region" description="Helical" evidence="1">
    <location>
        <begin position="479"/>
        <end position="504"/>
    </location>
</feature>
<comment type="caution">
    <text evidence="3">The sequence shown here is derived from an EMBL/GenBank/DDBJ whole genome shotgun (WGS) entry which is preliminary data.</text>
</comment>
<dbReference type="Proteomes" id="UP001187682">
    <property type="component" value="Unassembled WGS sequence"/>
</dbReference>
<name>A0AAE8N3D9_9PEZI</name>
<feature type="transmembrane region" description="Helical" evidence="1">
    <location>
        <begin position="315"/>
        <end position="339"/>
    </location>
</feature>
<keyword evidence="1" id="KW-0812">Transmembrane</keyword>
<feature type="transmembrane region" description="Helical" evidence="1">
    <location>
        <begin position="448"/>
        <end position="467"/>
    </location>
</feature>
<sequence>MRQFISAWALVLVLSHFQLARAVAKYSDDVCCERAQAASQFVGDIPETIICGQAYNASIDPAPNLYVSYKFCASECSGFGLSEGRKPDQWAAPIVQFLLPSVIFSMSIPRRLIFCSTDFLQDTVPRPNNVVARKIVSLLLILISLMFVVIDTIIWVILIMGTAGIMMVAGLHEALLDYKILKALARGRTGPQQLRATVELLVTVVSGNLRLNGNGGRSPKPNEAITDALMADANVRVETDDDGRNFIPFDRSESSGPLMEASQQLPNMISERLKRLMSAQSAFGAIVGAPVVFYLGAFVYTILELMNKPSNQDAAISLAFGVEWMIIVHVAIVSGCLLASNNPSPAAMLARPPLFQGPQPWWRRIFPPVHDGEFQPVFMWRRGINKQEWLRESEVWSNTGFREDARIKWWEHGVYVVFPTLILISLPPAAGAFVALKTPPEGWGCRSLSFVVYAAFQVILVPIYYVAQVKRPATPTGRMSWLVHSTIGWFFMAVFYLVVGLSIFTSVGTTLMQIIGVYRNCFCYVNANMWLTLDEATVNVASDTELQRQSSRNWIIMGGVATGFMGLCSFWGWQIQMSMRRRYGDIIRRYIQSRSQIQG</sequence>
<feature type="transmembrane region" description="Helical" evidence="1">
    <location>
        <begin position="282"/>
        <end position="303"/>
    </location>
</feature>
<protein>
    <submittedName>
        <fullName evidence="3">Uncharacterized protein</fullName>
    </submittedName>
</protein>
<evidence type="ECO:0000256" key="1">
    <source>
        <dbReference type="SAM" id="Phobius"/>
    </source>
</evidence>
<keyword evidence="4" id="KW-1185">Reference proteome</keyword>
<evidence type="ECO:0000256" key="2">
    <source>
        <dbReference type="SAM" id="SignalP"/>
    </source>
</evidence>